<dbReference type="Proteomes" id="UP000239709">
    <property type="component" value="Chromosome"/>
</dbReference>
<gene>
    <name evidence="2" type="ORF">C6570_14310</name>
</gene>
<evidence type="ECO:0008006" key="4">
    <source>
        <dbReference type="Google" id="ProtNLM"/>
    </source>
</evidence>
<dbReference type="OrthoDB" id="5297929at2"/>
<feature type="transmembrane region" description="Helical" evidence="1">
    <location>
        <begin position="99"/>
        <end position="118"/>
    </location>
</feature>
<organism evidence="2 3">
    <name type="scientific">Ottowia oryzae</name>
    <dbReference type="NCBI Taxonomy" id="2109914"/>
    <lineage>
        <taxon>Bacteria</taxon>
        <taxon>Pseudomonadati</taxon>
        <taxon>Pseudomonadota</taxon>
        <taxon>Betaproteobacteria</taxon>
        <taxon>Burkholderiales</taxon>
        <taxon>Comamonadaceae</taxon>
        <taxon>Ottowia</taxon>
    </lineage>
</organism>
<dbReference type="KEGG" id="otk:C6570_14310"/>
<sequence length="211" mass="22936">MELLTLAFAITALLAALAFRPWRLLANSGLVSPLLATLVIVPWLWALPWLHKMPIHLQLSGACMVTLALGWPLAVPALCVAGLIAGWLAPITWEQQLNLTVWLGIVPATLSFGIGMALRRWLPHNLFVYILGRAFLGTVACMFVTGALAQWTGQTLAMEVPPDLALVARWLIAWGDGFLTGMFAAVAVAFRPQWLATWSDRIYLTAPGAKG</sequence>
<evidence type="ECO:0000313" key="2">
    <source>
        <dbReference type="EMBL" id="AVO35270.1"/>
    </source>
</evidence>
<dbReference type="AlphaFoldDB" id="A0A2S0MHC0"/>
<keyword evidence="1" id="KW-0812">Transmembrane</keyword>
<protein>
    <recommendedName>
        <fullName evidence="4">Energy-coupling factor ABC transporter permease</fullName>
    </recommendedName>
</protein>
<keyword evidence="1" id="KW-0472">Membrane</keyword>
<keyword evidence="1" id="KW-1133">Transmembrane helix</keyword>
<evidence type="ECO:0000313" key="3">
    <source>
        <dbReference type="Proteomes" id="UP000239709"/>
    </source>
</evidence>
<dbReference type="RefSeq" id="WP_106703819.1">
    <property type="nucleotide sequence ID" value="NZ_CP027666.1"/>
</dbReference>
<accession>A0A2S0MHC0</accession>
<feature type="transmembrane region" description="Helical" evidence="1">
    <location>
        <begin position="171"/>
        <end position="190"/>
    </location>
</feature>
<proteinExistence type="predicted"/>
<keyword evidence="3" id="KW-1185">Reference proteome</keyword>
<evidence type="ECO:0000256" key="1">
    <source>
        <dbReference type="SAM" id="Phobius"/>
    </source>
</evidence>
<feature type="transmembrane region" description="Helical" evidence="1">
    <location>
        <begin position="62"/>
        <end position="87"/>
    </location>
</feature>
<feature type="transmembrane region" description="Helical" evidence="1">
    <location>
        <begin position="130"/>
        <end position="151"/>
    </location>
</feature>
<feature type="transmembrane region" description="Helical" evidence="1">
    <location>
        <begin position="28"/>
        <end position="50"/>
    </location>
</feature>
<reference evidence="2 3" key="1">
    <citation type="submission" date="2018-03" db="EMBL/GenBank/DDBJ databases">
        <title>Genome sequencing of Ottowia sp.</title>
        <authorList>
            <person name="Kim S.-J."/>
            <person name="Heo J."/>
            <person name="Kwon S.-W."/>
        </authorList>
    </citation>
    <scope>NUCLEOTIDE SEQUENCE [LARGE SCALE GENOMIC DNA]</scope>
    <source>
        <strain evidence="2 3">KADR8-3</strain>
    </source>
</reference>
<name>A0A2S0MHC0_9BURK</name>
<dbReference type="EMBL" id="CP027666">
    <property type="protein sequence ID" value="AVO35270.1"/>
    <property type="molecule type" value="Genomic_DNA"/>
</dbReference>